<proteinExistence type="predicted"/>
<dbReference type="RefSeq" id="WP_381262510.1">
    <property type="nucleotide sequence ID" value="NZ_JBHTBI010000064.1"/>
</dbReference>
<organism evidence="1 2">
    <name type="scientific">Streptomyces lutosisoli</name>
    <dbReference type="NCBI Taxonomy" id="2665721"/>
    <lineage>
        <taxon>Bacteria</taxon>
        <taxon>Bacillati</taxon>
        <taxon>Actinomycetota</taxon>
        <taxon>Actinomycetes</taxon>
        <taxon>Kitasatosporales</taxon>
        <taxon>Streptomycetaceae</taxon>
        <taxon>Streptomyces</taxon>
    </lineage>
</organism>
<gene>
    <name evidence="1" type="ORF">ACFQZP_13115</name>
</gene>
<keyword evidence="2" id="KW-1185">Reference proteome</keyword>
<sequence>MKITMEWAWEAMAHHLPSDPAVWDPSGLVAAVARHQNDLVLVEGQPAPDLAWRAAAFLHTLAVCPPLESPMNEFYAAAATRSYLRVAGAKSLPSPLLLGDLVEAAKAGRAEVFEVARELRAAMRPA</sequence>
<accession>A0ABW2VHT1</accession>
<comment type="caution">
    <text evidence="1">The sequence shown here is derived from an EMBL/GenBank/DDBJ whole genome shotgun (WGS) entry which is preliminary data.</text>
</comment>
<evidence type="ECO:0000313" key="2">
    <source>
        <dbReference type="Proteomes" id="UP001596957"/>
    </source>
</evidence>
<dbReference type="Proteomes" id="UP001596957">
    <property type="component" value="Unassembled WGS sequence"/>
</dbReference>
<name>A0ABW2VHT1_9ACTN</name>
<dbReference type="EMBL" id="JBHTEC010000001">
    <property type="protein sequence ID" value="MFD0282611.1"/>
    <property type="molecule type" value="Genomic_DNA"/>
</dbReference>
<reference evidence="2" key="1">
    <citation type="journal article" date="2019" name="Int. J. Syst. Evol. Microbiol.">
        <title>The Global Catalogue of Microorganisms (GCM) 10K type strain sequencing project: providing services to taxonomists for standard genome sequencing and annotation.</title>
        <authorList>
            <consortium name="The Broad Institute Genomics Platform"/>
            <consortium name="The Broad Institute Genome Sequencing Center for Infectious Disease"/>
            <person name="Wu L."/>
            <person name="Ma J."/>
        </authorList>
    </citation>
    <scope>NUCLEOTIDE SEQUENCE [LARGE SCALE GENOMIC DNA]</scope>
    <source>
        <strain evidence="2">CGMCC 4.7198</strain>
    </source>
</reference>
<evidence type="ECO:0000313" key="1">
    <source>
        <dbReference type="EMBL" id="MFD0282611.1"/>
    </source>
</evidence>
<evidence type="ECO:0008006" key="3">
    <source>
        <dbReference type="Google" id="ProtNLM"/>
    </source>
</evidence>
<protein>
    <recommendedName>
        <fullName evidence="3">Toxin Doc</fullName>
    </recommendedName>
</protein>